<keyword evidence="4" id="KW-1185">Reference proteome</keyword>
<dbReference type="AlphaFoldDB" id="A0A7W3PQ18"/>
<dbReference type="Proteomes" id="UP000524237">
    <property type="component" value="Unassembled WGS sequence"/>
</dbReference>
<accession>A0A7W3PQ18</accession>
<evidence type="ECO:0000259" key="2">
    <source>
        <dbReference type="Pfam" id="PF04069"/>
    </source>
</evidence>
<evidence type="ECO:0000313" key="3">
    <source>
        <dbReference type="EMBL" id="MBA8830025.1"/>
    </source>
</evidence>
<feature type="chain" id="PRO_5031210501" evidence="1">
    <location>
        <begin position="28"/>
        <end position="310"/>
    </location>
</feature>
<sequence>MITTKKSAFVGMLVAGALAVTGCSAGAAETNTGTGELAGLTGVVGSKEFTEQLVLGNIATIALNNAGADVSYQDLAGSTNARAALMGDEIIGYYEYTGTAWLVYLENDAPITGADAQYAAVSEADLATNDVVWLEGGQFNNTYAFAMNSEKAAELGVKTLSDVAALPAADQSYCIEAEFSARPDGWPGLASTYGLDTNNVSNLDTGAIYQITADGGTCNFGEVFITDGRVAALDLTILTDDKEFFPVYQGAFTLKSSTLAAYPAIATVLDPISVALTDSVLQMLNAQVDIDGEDPEDVARMWLQDNGLIS</sequence>
<organism evidence="3 4">
    <name type="scientific">Alpinimonas psychrophila</name>
    <dbReference type="NCBI Taxonomy" id="748908"/>
    <lineage>
        <taxon>Bacteria</taxon>
        <taxon>Bacillati</taxon>
        <taxon>Actinomycetota</taxon>
        <taxon>Actinomycetes</taxon>
        <taxon>Micrococcales</taxon>
        <taxon>Microbacteriaceae</taxon>
        <taxon>Alpinimonas</taxon>
    </lineage>
</organism>
<feature type="signal peptide" evidence="1">
    <location>
        <begin position="1"/>
        <end position="27"/>
    </location>
</feature>
<proteinExistence type="predicted"/>
<gene>
    <name evidence="3" type="ORF">FB555_002152</name>
</gene>
<dbReference type="PROSITE" id="PS51257">
    <property type="entry name" value="PROKAR_LIPOPROTEIN"/>
    <property type="match status" value="1"/>
</dbReference>
<dbReference type="Gene3D" id="3.40.190.120">
    <property type="entry name" value="Osmoprotection protein (prox), domain 2"/>
    <property type="match status" value="1"/>
</dbReference>
<keyword evidence="1" id="KW-0732">Signal</keyword>
<evidence type="ECO:0000256" key="1">
    <source>
        <dbReference type="SAM" id="SignalP"/>
    </source>
</evidence>
<dbReference type="GO" id="GO:0043190">
    <property type="term" value="C:ATP-binding cassette (ABC) transporter complex"/>
    <property type="evidence" value="ECO:0007669"/>
    <property type="project" value="InterPro"/>
</dbReference>
<dbReference type="EMBL" id="JACGWU010000010">
    <property type="protein sequence ID" value="MBA8830025.1"/>
    <property type="molecule type" value="Genomic_DNA"/>
</dbReference>
<dbReference type="InterPro" id="IPR007210">
    <property type="entry name" value="ABC_Gly_betaine_transp_sub-bd"/>
</dbReference>
<dbReference type="RefSeq" id="WP_182485434.1">
    <property type="nucleotide sequence ID" value="NZ_JACGWU010000010.1"/>
</dbReference>
<dbReference type="Gene3D" id="3.40.190.10">
    <property type="entry name" value="Periplasmic binding protein-like II"/>
    <property type="match status" value="1"/>
</dbReference>
<reference evidence="3 4" key="1">
    <citation type="submission" date="2020-07" db="EMBL/GenBank/DDBJ databases">
        <title>Sequencing the genomes of 1000 actinobacteria strains.</title>
        <authorList>
            <person name="Klenk H.-P."/>
        </authorList>
    </citation>
    <scope>NUCLEOTIDE SEQUENCE [LARGE SCALE GENOMIC DNA]</scope>
    <source>
        <strain evidence="3 4">DSM 23737</strain>
    </source>
</reference>
<dbReference type="GO" id="GO:0022857">
    <property type="term" value="F:transmembrane transporter activity"/>
    <property type="evidence" value="ECO:0007669"/>
    <property type="project" value="InterPro"/>
</dbReference>
<comment type="caution">
    <text evidence="3">The sequence shown here is derived from an EMBL/GenBank/DDBJ whole genome shotgun (WGS) entry which is preliminary data.</text>
</comment>
<feature type="domain" description="ABC-type glycine betaine transport system substrate-binding" evidence="2">
    <location>
        <begin position="43"/>
        <end position="304"/>
    </location>
</feature>
<dbReference type="Pfam" id="PF04069">
    <property type="entry name" value="OpuAC"/>
    <property type="match status" value="1"/>
</dbReference>
<evidence type="ECO:0000313" key="4">
    <source>
        <dbReference type="Proteomes" id="UP000524237"/>
    </source>
</evidence>
<name>A0A7W3PQ18_9MICO</name>
<dbReference type="SUPFAM" id="SSF53850">
    <property type="entry name" value="Periplasmic binding protein-like II"/>
    <property type="match status" value="1"/>
</dbReference>
<protein>
    <submittedName>
        <fullName evidence="3">Osmoprotectant transport system substrate-binding protein</fullName>
    </submittedName>
</protein>